<dbReference type="Bgee" id="FBgn0268860">
    <property type="expression patterns" value="Expressed in female reproductive system and 2 other cell types or tissues"/>
</dbReference>
<dbReference type="OrthoDB" id="7813358at2759"/>
<proteinExistence type="predicted"/>
<dbReference type="Proteomes" id="UP000035880">
    <property type="component" value="Chromosome 3L"/>
</dbReference>
<feature type="chain" id="PRO_5007412110" evidence="1">
    <location>
        <begin position="20"/>
        <end position="81"/>
    </location>
</feature>
<reference evidence="3" key="1">
    <citation type="journal article" date="2013" name="Genome Res.">
        <title>A second-generation assembly of the Drosophila simulans genome provides new insights into patterns of lineage-specific divergence.</title>
        <authorList>
            <person name="Hu T.T."/>
            <person name="Eisen M.B."/>
            <person name="Thornton K.R."/>
            <person name="Andolfatto P."/>
        </authorList>
    </citation>
    <scope>NUCLEOTIDE SEQUENCE [LARGE SCALE GENOMIC DNA]</scope>
    <source>
        <strain evidence="3">W501</strain>
    </source>
</reference>
<dbReference type="EMBL" id="CM002912">
    <property type="protein sequence ID" value="KMY99152.1"/>
    <property type="molecule type" value="Genomic_DNA"/>
</dbReference>
<gene>
    <name evidence="3" type="primary">Dsim\GD27570</name>
    <name evidence="3" type="ORF">Dsimw501_GD27570</name>
</gene>
<dbReference type="KEGG" id="dsi:Dsimw501_GD27570"/>
<feature type="signal peptide" evidence="1">
    <location>
        <begin position="1"/>
        <end position="19"/>
    </location>
</feature>
<accession>A0A0J9RU48</accession>
<dbReference type="EMBL" id="CM002912">
    <property type="protein sequence ID" value="KMY99151.1"/>
    <property type="molecule type" value="Genomic_DNA"/>
</dbReference>
<sequence>MILLHFLLSLVLLKSATECSFLKGCNYGGSCVDEKWRNDTHWNIICMEWMELDKGEIDTCPKPWKCCHTTQYEKKIPYPKH</sequence>
<dbReference type="AlphaFoldDB" id="A0A0J9RU48"/>
<organism evidence="3">
    <name type="scientific">Drosophila simulans</name>
    <name type="common">Fruit fly</name>
    <dbReference type="NCBI Taxonomy" id="7240"/>
    <lineage>
        <taxon>Eukaryota</taxon>
        <taxon>Metazoa</taxon>
        <taxon>Ecdysozoa</taxon>
        <taxon>Arthropoda</taxon>
        <taxon>Hexapoda</taxon>
        <taxon>Insecta</taxon>
        <taxon>Pterygota</taxon>
        <taxon>Neoptera</taxon>
        <taxon>Endopterygota</taxon>
        <taxon>Diptera</taxon>
        <taxon>Brachycera</taxon>
        <taxon>Muscomorpha</taxon>
        <taxon>Ephydroidea</taxon>
        <taxon>Drosophilidae</taxon>
        <taxon>Drosophila</taxon>
        <taxon>Sophophora</taxon>
    </lineage>
</organism>
<protein>
    <submittedName>
        <fullName evidence="2">Uncharacterized protein, isoform A</fullName>
    </submittedName>
    <submittedName>
        <fullName evidence="3">Uncharacterized protein, isoform B</fullName>
    </submittedName>
</protein>
<evidence type="ECO:0000256" key="1">
    <source>
        <dbReference type="SAM" id="SignalP"/>
    </source>
</evidence>
<reference evidence="3" key="3">
    <citation type="submission" date="2015-04" db="EMBL/GenBank/DDBJ databases">
        <authorList>
            <consortium name="FlyBase"/>
        </authorList>
    </citation>
    <scope>NUCLEOTIDE SEQUENCE</scope>
    <source>
        <strain evidence="3">W501</strain>
    </source>
</reference>
<evidence type="ECO:0000313" key="3">
    <source>
        <dbReference type="EMBL" id="KMY99152.1"/>
    </source>
</evidence>
<evidence type="ECO:0000313" key="2">
    <source>
        <dbReference type="EMBL" id="KMY99151.1"/>
    </source>
</evidence>
<name>A0A0J9RU48_DROSI</name>
<keyword evidence="1" id="KW-0732">Signal</keyword>
<reference evidence="3" key="2">
    <citation type="submission" date="2014-06" db="EMBL/GenBank/DDBJ databases">
        <authorList>
            <person name="Hu T."/>
            <person name="Eisen M.B."/>
            <person name="Thornton K.R."/>
            <person name="Andolfatto P."/>
        </authorList>
    </citation>
    <scope>NUCLEOTIDE SEQUENCE</scope>
    <source>
        <strain evidence="3">W501</strain>
    </source>
</reference>